<comment type="caution">
    <text evidence="2">The sequence shown here is derived from an EMBL/GenBank/DDBJ whole genome shotgun (WGS) entry which is preliminary data.</text>
</comment>
<evidence type="ECO:0000256" key="1">
    <source>
        <dbReference type="SAM" id="Phobius"/>
    </source>
</evidence>
<reference evidence="2" key="1">
    <citation type="submission" date="2016-10" db="EMBL/GenBank/DDBJ databases">
        <title>Draft Genome Sequence of Nocardioides luteus Strain BAFB, an Alkane-Degrading Bacterium Isolated from JP-7 Polluted Soil.</title>
        <authorList>
            <person name="Brown L."/>
            <person name="Ruiz O.N."/>
            <person name="Gunasekera T."/>
        </authorList>
    </citation>
    <scope>NUCLEOTIDE SEQUENCE [LARGE SCALE GENOMIC DNA]</scope>
    <source>
        <strain evidence="2">BAFB</strain>
    </source>
</reference>
<gene>
    <name evidence="2" type="ORF">UG56_018445</name>
</gene>
<feature type="transmembrane region" description="Helical" evidence="1">
    <location>
        <begin position="12"/>
        <end position="37"/>
    </location>
</feature>
<proteinExistence type="predicted"/>
<protein>
    <recommendedName>
        <fullName evidence="4">DUF2752 domain-containing protein</fullName>
    </recommendedName>
</protein>
<keyword evidence="3" id="KW-1185">Reference proteome</keyword>
<dbReference type="InterPro" id="IPR021215">
    <property type="entry name" value="DUF2752"/>
</dbReference>
<dbReference type="OrthoDB" id="5966662at2"/>
<name>A0A1J4N118_9ACTN</name>
<keyword evidence="1" id="KW-0812">Transmembrane</keyword>
<feature type="transmembrane region" description="Helical" evidence="1">
    <location>
        <begin position="121"/>
        <end position="139"/>
    </location>
</feature>
<dbReference type="EMBL" id="JZDQ02000027">
    <property type="protein sequence ID" value="OIJ25218.1"/>
    <property type="molecule type" value="Genomic_DNA"/>
</dbReference>
<keyword evidence="1" id="KW-0472">Membrane</keyword>
<evidence type="ECO:0000313" key="3">
    <source>
        <dbReference type="Proteomes" id="UP000033772"/>
    </source>
</evidence>
<keyword evidence="1" id="KW-1133">Transmembrane helix</keyword>
<evidence type="ECO:0000313" key="2">
    <source>
        <dbReference type="EMBL" id="OIJ25218.1"/>
    </source>
</evidence>
<dbReference type="STRING" id="1844.UG56_018445"/>
<evidence type="ECO:0008006" key="4">
    <source>
        <dbReference type="Google" id="ProtNLM"/>
    </source>
</evidence>
<dbReference type="AlphaFoldDB" id="A0A1J4N118"/>
<organism evidence="2 3">
    <name type="scientific">Nocardioides luteus</name>
    <dbReference type="NCBI Taxonomy" id="1844"/>
    <lineage>
        <taxon>Bacteria</taxon>
        <taxon>Bacillati</taxon>
        <taxon>Actinomycetota</taxon>
        <taxon>Actinomycetes</taxon>
        <taxon>Propionibacteriales</taxon>
        <taxon>Nocardioidaceae</taxon>
        <taxon>Nocardioides</taxon>
    </lineage>
</organism>
<sequence>MSTANPSRDLHGRLAAVSSTEVTAAIGVGGVVIAALLPAGGIEDGPVLCPFRALTGLPCPGCGLTRSWVYLMHGDIGSSLASNWFGPVLILAVVVLAVVSVRSRLAGKRPADLDKLVKSKVVLGLFALFVTYGAVRLILTMTGVVDPI</sequence>
<feature type="transmembrane region" description="Helical" evidence="1">
    <location>
        <begin position="84"/>
        <end position="101"/>
    </location>
</feature>
<dbReference type="Pfam" id="PF10825">
    <property type="entry name" value="DUF2752"/>
    <property type="match status" value="1"/>
</dbReference>
<accession>A0A1J4N118</accession>
<dbReference type="Proteomes" id="UP000033772">
    <property type="component" value="Unassembled WGS sequence"/>
</dbReference>